<evidence type="ECO:0000313" key="9">
    <source>
        <dbReference type="Proteomes" id="UP000601710"/>
    </source>
</evidence>
<dbReference type="Pfam" id="PF07690">
    <property type="entry name" value="MFS_1"/>
    <property type="match status" value="1"/>
</dbReference>
<feature type="transmembrane region" description="Helical" evidence="7">
    <location>
        <begin position="363"/>
        <end position="381"/>
    </location>
</feature>
<feature type="transmembrane region" description="Helical" evidence="7">
    <location>
        <begin position="68"/>
        <end position="88"/>
    </location>
</feature>
<proteinExistence type="predicted"/>
<evidence type="ECO:0000256" key="3">
    <source>
        <dbReference type="ARBA" id="ARBA00022692"/>
    </source>
</evidence>
<accession>A0A6J8F583</accession>
<feature type="transmembrane region" description="Helical" evidence="7">
    <location>
        <begin position="127"/>
        <end position="148"/>
    </location>
</feature>
<evidence type="ECO:0000256" key="1">
    <source>
        <dbReference type="ARBA" id="ARBA00004141"/>
    </source>
</evidence>
<dbReference type="PANTHER" id="PTHR43385">
    <property type="entry name" value="RIBOFLAVIN TRANSPORTER RIBJ"/>
    <property type="match status" value="1"/>
</dbReference>
<organism evidence="8 9">
    <name type="scientific">Leishmania donovani</name>
    <dbReference type="NCBI Taxonomy" id="5661"/>
    <lineage>
        <taxon>Eukaryota</taxon>
        <taxon>Discoba</taxon>
        <taxon>Euglenozoa</taxon>
        <taxon>Kinetoplastea</taxon>
        <taxon>Metakinetoplastina</taxon>
        <taxon>Trypanosomatida</taxon>
        <taxon>Trypanosomatidae</taxon>
        <taxon>Leishmaniinae</taxon>
        <taxon>Leishmania</taxon>
    </lineage>
</organism>
<feature type="transmembrane region" description="Helical" evidence="7">
    <location>
        <begin position="419"/>
        <end position="437"/>
    </location>
</feature>
<dbReference type="PANTHER" id="PTHR43385:SF1">
    <property type="entry name" value="RIBOFLAVIN TRANSPORTER RIBJ"/>
    <property type="match status" value="1"/>
</dbReference>
<keyword evidence="3 7" id="KW-0812">Transmembrane</keyword>
<feature type="compositionally biased region" description="Basic and acidic residues" evidence="6">
    <location>
        <begin position="277"/>
        <end position="294"/>
    </location>
</feature>
<dbReference type="VEuPathDB" id="TriTrypDB:LdBPK_050480.1"/>
<feature type="transmembrane region" description="Helical" evidence="7">
    <location>
        <begin position="502"/>
        <end position="521"/>
    </location>
</feature>
<feature type="transmembrane region" description="Helical" evidence="7">
    <location>
        <begin position="443"/>
        <end position="462"/>
    </location>
</feature>
<feature type="transmembrane region" description="Helical" evidence="7">
    <location>
        <begin position="95"/>
        <end position="115"/>
    </location>
</feature>
<dbReference type="InterPro" id="IPR036259">
    <property type="entry name" value="MFS_trans_sf"/>
</dbReference>
<keyword evidence="5 7" id="KW-0472">Membrane</keyword>
<feature type="region of interest" description="Disordered" evidence="6">
    <location>
        <begin position="277"/>
        <end position="333"/>
    </location>
</feature>
<dbReference type="EMBL" id="LR812625">
    <property type="protein sequence ID" value="CAC5427305.1"/>
    <property type="molecule type" value="Genomic_DNA"/>
</dbReference>
<evidence type="ECO:0000256" key="6">
    <source>
        <dbReference type="SAM" id="MobiDB-lite"/>
    </source>
</evidence>
<sequence>MQIYEACKKVDRAVTHRPADHWIGYLVAVSGALMQMMSYGIDNSFSIFSNSMQNDPSLGYPSATTVSFGNSVSLGLSPVFGVLAGFLVDRVPPRVMMFTSTVMLFAALWLSSSFAKSSAEVTASYSLLASISSALMLSPGAAATGSWFRRRLGLGQGINFCGGGVGSAVVPAVLGSLVDVYGWRHTFRLMSAFCAIGLVATILSCRRHPIEDDVDVDDHARGGNSPAREPSHDDCIAHRSFSHEERNEIMLMITPEAGENAAASPTTRMIDSMRTEAEKAANHDNGDTLKKGGKPDAAASARAALASPGGSDDMSMLLGRHQQPQQQLAQHGRKVHGTQACTVADLIQDMHVRRLTWREMMRVFFSVRFLTHFFMFAIYGWSFYGLIYVAVPYVSSMGSAGTVYADVTPISTSKASTVFTFWGVFQIVGSILVGGVASFTDDALAYTMCATVGGLATSLLVFCRSYAAFAVCLSVVGFCTAGIFAMMPALIAKDFHGPNLGFFMGCVFVAGCLGGFSAPPIQAQLQTRYNGNYSYGCVFISCCTTFPGVLCYLLLGPEKQSRVGRVFMRVVEQA</sequence>
<dbReference type="InterPro" id="IPR011701">
    <property type="entry name" value="MFS"/>
</dbReference>
<keyword evidence="2" id="KW-0813">Transport</keyword>
<evidence type="ECO:0000313" key="8">
    <source>
        <dbReference type="EMBL" id="CAC5427305.1"/>
    </source>
</evidence>
<feature type="transmembrane region" description="Helical" evidence="7">
    <location>
        <begin position="533"/>
        <end position="555"/>
    </location>
</feature>
<feature type="transmembrane region" description="Helical" evidence="7">
    <location>
        <begin position="22"/>
        <end position="41"/>
    </location>
</feature>
<dbReference type="VEuPathDB" id="TriTrypDB:LDHU3_05.0550"/>
<dbReference type="GO" id="GO:0022857">
    <property type="term" value="F:transmembrane transporter activity"/>
    <property type="evidence" value="ECO:0007669"/>
    <property type="project" value="InterPro"/>
</dbReference>
<evidence type="ECO:0000256" key="7">
    <source>
        <dbReference type="SAM" id="Phobius"/>
    </source>
</evidence>
<dbReference type="GO" id="GO:0016020">
    <property type="term" value="C:membrane"/>
    <property type="evidence" value="ECO:0007669"/>
    <property type="project" value="UniProtKB-SubCell"/>
</dbReference>
<feature type="compositionally biased region" description="Low complexity" evidence="6">
    <location>
        <begin position="297"/>
        <end position="307"/>
    </location>
</feature>
<protein>
    <submittedName>
        <fullName evidence="8">Monocarboxylate_transporter-like_protein/GeneDB:L mjF.05.0480</fullName>
    </submittedName>
</protein>
<evidence type="ECO:0000256" key="5">
    <source>
        <dbReference type="ARBA" id="ARBA00023136"/>
    </source>
</evidence>
<reference evidence="8" key="1">
    <citation type="submission" date="2020-06" db="EMBL/GenBank/DDBJ databases">
        <authorList>
            <person name="Camacho E."/>
            <person name="Gonzalez-de la Fuente S."/>
            <person name="Rastrojo A."/>
            <person name="Peiro-Pastor R."/>
            <person name="Solana JC."/>
            <person name="Tabera L."/>
            <person name="Gamarro F."/>
            <person name="Carrasco-Ramiro F."/>
            <person name="Requena JM."/>
            <person name="Aguado B."/>
        </authorList>
    </citation>
    <scope>NUCLEOTIDE SEQUENCE</scope>
</reference>
<evidence type="ECO:0000256" key="2">
    <source>
        <dbReference type="ARBA" id="ARBA00022448"/>
    </source>
</evidence>
<dbReference type="SUPFAM" id="SSF103473">
    <property type="entry name" value="MFS general substrate transporter"/>
    <property type="match status" value="1"/>
</dbReference>
<dbReference type="Gene3D" id="1.20.1250.20">
    <property type="entry name" value="MFS general substrate transporter like domains"/>
    <property type="match status" value="2"/>
</dbReference>
<keyword evidence="4 7" id="KW-1133">Transmembrane helix</keyword>
<feature type="region of interest" description="Disordered" evidence="6">
    <location>
        <begin position="214"/>
        <end position="235"/>
    </location>
</feature>
<comment type="subcellular location">
    <subcellularLocation>
        <location evidence="1">Membrane</location>
        <topology evidence="1">Multi-pass membrane protein</topology>
    </subcellularLocation>
</comment>
<dbReference type="InterPro" id="IPR052983">
    <property type="entry name" value="MFS_Riboflavin_Transporter"/>
</dbReference>
<name>A0A6J8F583_LEIDO</name>
<gene>
    <name evidence="8" type="ORF">LDHU3_05.0550</name>
</gene>
<evidence type="ECO:0000256" key="4">
    <source>
        <dbReference type="ARBA" id="ARBA00022989"/>
    </source>
</evidence>
<feature type="transmembrane region" description="Helical" evidence="7">
    <location>
        <begin position="469"/>
        <end position="490"/>
    </location>
</feature>
<dbReference type="AlphaFoldDB" id="A0A6J8F583"/>
<dbReference type="Proteomes" id="UP000601710">
    <property type="component" value="Chromosome 5"/>
</dbReference>
<feature type="transmembrane region" description="Helical" evidence="7">
    <location>
        <begin position="160"/>
        <end position="181"/>
    </location>
</feature>
<dbReference type="VEuPathDB" id="TriTrypDB:LdCL_050009800"/>